<comment type="caution">
    <text evidence="7">The sequence shown here is derived from an EMBL/GenBank/DDBJ whole genome shotgun (WGS) entry which is preliminary data.</text>
</comment>
<dbReference type="GO" id="GO:0015421">
    <property type="term" value="F:ABC-type oligopeptide transporter activity"/>
    <property type="evidence" value="ECO:0007669"/>
    <property type="project" value="TreeGrafter"/>
</dbReference>
<feature type="transmembrane region" description="Helical" evidence="5">
    <location>
        <begin position="160"/>
        <end position="179"/>
    </location>
</feature>
<dbReference type="GO" id="GO:0005524">
    <property type="term" value="F:ATP binding"/>
    <property type="evidence" value="ECO:0007669"/>
    <property type="project" value="UniProtKB-KW"/>
</dbReference>
<protein>
    <submittedName>
        <fullName evidence="7">Uncharacterized ABC transporter ATP-binding protein YknV</fullName>
    </submittedName>
</protein>
<dbReference type="EMBL" id="CASHTH010002234">
    <property type="protein sequence ID" value="CAI8026776.1"/>
    <property type="molecule type" value="Genomic_DNA"/>
</dbReference>
<keyword evidence="7" id="KW-0547">Nucleotide-binding</keyword>
<evidence type="ECO:0000313" key="7">
    <source>
        <dbReference type="EMBL" id="CAI8026776.1"/>
    </source>
</evidence>
<dbReference type="Proteomes" id="UP001174909">
    <property type="component" value="Unassembled WGS sequence"/>
</dbReference>
<organism evidence="7 8">
    <name type="scientific">Geodia barretti</name>
    <name type="common">Barrett's horny sponge</name>
    <dbReference type="NCBI Taxonomy" id="519541"/>
    <lineage>
        <taxon>Eukaryota</taxon>
        <taxon>Metazoa</taxon>
        <taxon>Porifera</taxon>
        <taxon>Demospongiae</taxon>
        <taxon>Heteroscleromorpha</taxon>
        <taxon>Tetractinellida</taxon>
        <taxon>Astrophorina</taxon>
        <taxon>Geodiidae</taxon>
        <taxon>Geodia</taxon>
    </lineage>
</organism>
<dbReference type="InterPro" id="IPR036640">
    <property type="entry name" value="ABC1_TM_sf"/>
</dbReference>
<evidence type="ECO:0000256" key="2">
    <source>
        <dbReference type="ARBA" id="ARBA00022692"/>
    </source>
</evidence>
<dbReference type="CDD" id="cd18545">
    <property type="entry name" value="ABC_6TM_YknV_like"/>
    <property type="match status" value="1"/>
</dbReference>
<dbReference type="InterPro" id="IPR011527">
    <property type="entry name" value="ABC1_TM_dom"/>
</dbReference>
<keyword evidence="7" id="KW-0067">ATP-binding</keyword>
<dbReference type="SUPFAM" id="SSF90123">
    <property type="entry name" value="ABC transporter transmembrane region"/>
    <property type="match status" value="1"/>
</dbReference>
<dbReference type="GO" id="GO:0016020">
    <property type="term" value="C:membrane"/>
    <property type="evidence" value="ECO:0007669"/>
    <property type="project" value="UniProtKB-SubCell"/>
</dbReference>
<gene>
    <name evidence="7" type="ORF">GBAR_LOCUS15341</name>
</gene>
<dbReference type="Gene3D" id="1.20.1560.10">
    <property type="entry name" value="ABC transporter type 1, transmembrane domain"/>
    <property type="match status" value="1"/>
</dbReference>
<name>A0AA35SDS3_GEOBA</name>
<feature type="transmembrane region" description="Helical" evidence="5">
    <location>
        <begin position="298"/>
        <end position="314"/>
    </location>
</feature>
<sequence length="357" mass="40679">MRGTSADSMFAPSNDQLTDEDVVGRVYDNKVVVRFTSYIKPYSKFAFIALGSLLVYAAFNAGIPLLIMYGIDWAIAEGQVNRVHIIGAAFMVITVIHFLSNRLQFIYISRTGQHILYDLRTGMFSHLQNQSNAFYNRTPIGRVMSRMQSDILQLQETFELLALALAELVTVGAIIVLMLWVNWQLALVCMIVVPVLTLIMMYWQRFARHSFMRIRRAIAMVNGEYNQNITGVRVVQSLNRQDENLEHFRELNTEYLNANLEAARYSGLLQPLVELLIGLGIGMGVVLFGGFLLQRGSLEVGVLVAFAFWIQRFFEPIRQLTMQYSQLQRAMAAGVRIFEVLDLDPGYSRQTRRRNVA</sequence>
<dbReference type="Pfam" id="PF00664">
    <property type="entry name" value="ABC_membrane"/>
    <property type="match status" value="1"/>
</dbReference>
<evidence type="ECO:0000256" key="3">
    <source>
        <dbReference type="ARBA" id="ARBA00022989"/>
    </source>
</evidence>
<dbReference type="AlphaFoldDB" id="A0AA35SDS3"/>
<keyword evidence="8" id="KW-1185">Reference proteome</keyword>
<feature type="domain" description="ABC transmembrane type-1" evidence="6">
    <location>
        <begin position="47"/>
        <end position="329"/>
    </location>
</feature>
<dbReference type="PANTHER" id="PTHR43394:SF1">
    <property type="entry name" value="ATP-BINDING CASSETTE SUB-FAMILY B MEMBER 10, MITOCHONDRIAL"/>
    <property type="match status" value="1"/>
</dbReference>
<evidence type="ECO:0000256" key="4">
    <source>
        <dbReference type="ARBA" id="ARBA00023136"/>
    </source>
</evidence>
<dbReference type="PANTHER" id="PTHR43394">
    <property type="entry name" value="ATP-DEPENDENT PERMEASE MDL1, MITOCHONDRIAL"/>
    <property type="match status" value="1"/>
</dbReference>
<keyword evidence="4 5" id="KW-0472">Membrane</keyword>
<keyword evidence="2 5" id="KW-0812">Transmembrane</keyword>
<accession>A0AA35SDS3</accession>
<feature type="transmembrane region" description="Helical" evidence="5">
    <location>
        <begin position="83"/>
        <end position="100"/>
    </location>
</feature>
<dbReference type="PROSITE" id="PS50929">
    <property type="entry name" value="ABC_TM1F"/>
    <property type="match status" value="1"/>
</dbReference>
<feature type="transmembrane region" description="Helical" evidence="5">
    <location>
        <begin position="185"/>
        <end position="203"/>
    </location>
</feature>
<feature type="transmembrane region" description="Helical" evidence="5">
    <location>
        <begin position="272"/>
        <end position="292"/>
    </location>
</feature>
<comment type="subcellular location">
    <subcellularLocation>
        <location evidence="1">Membrane</location>
        <topology evidence="1">Multi-pass membrane protein</topology>
    </subcellularLocation>
</comment>
<evidence type="ECO:0000313" key="8">
    <source>
        <dbReference type="Proteomes" id="UP001174909"/>
    </source>
</evidence>
<evidence type="ECO:0000256" key="1">
    <source>
        <dbReference type="ARBA" id="ARBA00004141"/>
    </source>
</evidence>
<dbReference type="InterPro" id="IPR039421">
    <property type="entry name" value="Type_1_exporter"/>
</dbReference>
<keyword evidence="3 5" id="KW-1133">Transmembrane helix</keyword>
<evidence type="ECO:0000256" key="5">
    <source>
        <dbReference type="SAM" id="Phobius"/>
    </source>
</evidence>
<feature type="transmembrane region" description="Helical" evidence="5">
    <location>
        <begin position="45"/>
        <end position="71"/>
    </location>
</feature>
<evidence type="ECO:0000259" key="6">
    <source>
        <dbReference type="PROSITE" id="PS50929"/>
    </source>
</evidence>
<reference evidence="7" key="1">
    <citation type="submission" date="2023-03" db="EMBL/GenBank/DDBJ databases">
        <authorList>
            <person name="Steffen K."/>
            <person name="Cardenas P."/>
        </authorList>
    </citation>
    <scope>NUCLEOTIDE SEQUENCE</scope>
</reference>
<proteinExistence type="predicted"/>